<reference evidence="3 4" key="1">
    <citation type="submission" date="2016-11" db="EMBL/GenBank/DDBJ databases">
        <title>The macronuclear genome of Stentor coeruleus: a giant cell with tiny introns.</title>
        <authorList>
            <person name="Slabodnick M."/>
            <person name="Ruby J.G."/>
            <person name="Reiff S.B."/>
            <person name="Swart E.C."/>
            <person name="Gosai S."/>
            <person name="Prabakaran S."/>
            <person name="Witkowska E."/>
            <person name="Larue G.E."/>
            <person name="Fisher S."/>
            <person name="Freeman R.M."/>
            <person name="Gunawardena J."/>
            <person name="Chu W."/>
            <person name="Stover N.A."/>
            <person name="Gregory B.D."/>
            <person name="Nowacki M."/>
            <person name="Derisi J."/>
            <person name="Roy S.W."/>
            <person name="Marshall W.F."/>
            <person name="Sood P."/>
        </authorList>
    </citation>
    <scope>NUCLEOTIDE SEQUENCE [LARGE SCALE GENOMIC DNA]</scope>
    <source>
        <strain evidence="3">WM001</strain>
    </source>
</reference>
<proteinExistence type="predicted"/>
<gene>
    <name evidence="3" type="ORF">SteCoe_19501</name>
</gene>
<evidence type="ECO:0000256" key="1">
    <source>
        <dbReference type="SAM" id="Coils"/>
    </source>
</evidence>
<dbReference type="Proteomes" id="UP000187209">
    <property type="component" value="Unassembled WGS sequence"/>
</dbReference>
<protein>
    <submittedName>
        <fullName evidence="3">Uncharacterized protein</fullName>
    </submittedName>
</protein>
<dbReference type="AlphaFoldDB" id="A0A1R2BU71"/>
<accession>A0A1R2BU71</accession>
<organism evidence="3 4">
    <name type="scientific">Stentor coeruleus</name>
    <dbReference type="NCBI Taxonomy" id="5963"/>
    <lineage>
        <taxon>Eukaryota</taxon>
        <taxon>Sar</taxon>
        <taxon>Alveolata</taxon>
        <taxon>Ciliophora</taxon>
        <taxon>Postciliodesmatophora</taxon>
        <taxon>Heterotrichea</taxon>
        <taxon>Heterotrichida</taxon>
        <taxon>Stentoridae</taxon>
        <taxon>Stentor</taxon>
    </lineage>
</organism>
<evidence type="ECO:0000313" key="3">
    <source>
        <dbReference type="EMBL" id="OMJ80294.1"/>
    </source>
</evidence>
<evidence type="ECO:0000256" key="2">
    <source>
        <dbReference type="SAM" id="MobiDB-lite"/>
    </source>
</evidence>
<evidence type="ECO:0000313" key="4">
    <source>
        <dbReference type="Proteomes" id="UP000187209"/>
    </source>
</evidence>
<sequence length="456" mass="52490">MEIDPNLKFLATIQSNAFQRLLTIKSKINPNRTSQEIEVPIVKPSIPKSPQSTLNNAPCFTSNKAFSSAFLGIRRISVQPQFANSIERANSIIDEKYLEPDKKRQSLKIDIEKLSNNIKSLQNDIGPRSQTPSLSKVTCPSPLCLESENSSPETEILDTKSPENENEIHGDKSLTTMSHLIQNSSVDRGKCTNTEFLYKQLDIERKNAKYFEEVYNKEVCYSKNLEKDLESALSEIEVLKSSSDIQKTRLLNEIKTLKTQNLDLTSQLRHHQLDSLQYNYNTLLKKSATKISEHALEEMEKSDLLDKFYSIKKECSHLSKQLLHKADELFEKSTEIKQLNNQKSEMYKELNQLKEQATEMCYLKEHVAYLLNLIQTMRIELTNLAEKYKEGMKLKEGSNSEEFINRINNIANKAKTEVECITDRSKNSQPFKWINDKNKSSLIQTIKKSIFDFIKT</sequence>
<comment type="caution">
    <text evidence="3">The sequence shown here is derived from an EMBL/GenBank/DDBJ whole genome shotgun (WGS) entry which is preliminary data.</text>
</comment>
<feature type="coiled-coil region" evidence="1">
    <location>
        <begin position="222"/>
        <end position="267"/>
    </location>
</feature>
<name>A0A1R2BU71_9CILI</name>
<dbReference type="EMBL" id="MPUH01000430">
    <property type="protein sequence ID" value="OMJ80294.1"/>
    <property type="molecule type" value="Genomic_DNA"/>
</dbReference>
<keyword evidence="4" id="KW-1185">Reference proteome</keyword>
<feature type="compositionally biased region" description="Basic and acidic residues" evidence="2">
    <location>
        <begin position="157"/>
        <end position="166"/>
    </location>
</feature>
<keyword evidence="1" id="KW-0175">Coiled coil</keyword>
<feature type="region of interest" description="Disordered" evidence="2">
    <location>
        <begin position="146"/>
        <end position="166"/>
    </location>
</feature>